<accession>A0A645C6A1</accession>
<evidence type="ECO:0000313" key="1">
    <source>
        <dbReference type="EMBL" id="MPM72521.1"/>
    </source>
</evidence>
<protein>
    <submittedName>
        <fullName evidence="1">Uncharacterized protein</fullName>
    </submittedName>
</protein>
<comment type="caution">
    <text evidence="1">The sequence shown here is derived from an EMBL/GenBank/DDBJ whole genome shotgun (WGS) entry which is preliminary data.</text>
</comment>
<proteinExistence type="predicted"/>
<dbReference type="AlphaFoldDB" id="A0A645C6A1"/>
<sequence>MLEIGVGTLLAAYTKNHIIRTYGFNQFLPLFYSESERFFQVNVFFCFTGINSDKSVPMVGSCNYNGINVFAG</sequence>
<organism evidence="1">
    <name type="scientific">bioreactor metagenome</name>
    <dbReference type="NCBI Taxonomy" id="1076179"/>
    <lineage>
        <taxon>unclassified sequences</taxon>
        <taxon>metagenomes</taxon>
        <taxon>ecological metagenomes</taxon>
    </lineage>
</organism>
<gene>
    <name evidence="1" type="ORF">SDC9_119497</name>
</gene>
<name>A0A645C6A1_9ZZZZ</name>
<reference evidence="1" key="1">
    <citation type="submission" date="2019-08" db="EMBL/GenBank/DDBJ databases">
        <authorList>
            <person name="Kucharzyk K."/>
            <person name="Murdoch R.W."/>
            <person name="Higgins S."/>
            <person name="Loffler F."/>
        </authorList>
    </citation>
    <scope>NUCLEOTIDE SEQUENCE</scope>
</reference>
<dbReference type="EMBL" id="VSSQ01024793">
    <property type="protein sequence ID" value="MPM72521.1"/>
    <property type="molecule type" value="Genomic_DNA"/>
</dbReference>